<gene>
    <name evidence="4" type="ORF">AJ85_04060</name>
    <name evidence="3" type="ORF">BALCAV_0204670</name>
</gene>
<dbReference type="SMART" id="SM00028">
    <property type="entry name" value="TPR"/>
    <property type="match status" value="1"/>
</dbReference>
<dbReference type="EMBL" id="JALP01000061">
    <property type="protein sequence ID" value="THG91626.1"/>
    <property type="molecule type" value="Genomic_DNA"/>
</dbReference>
<dbReference type="InterPro" id="IPR011990">
    <property type="entry name" value="TPR-like_helical_dom_sf"/>
</dbReference>
<feature type="transmembrane region" description="Helical" evidence="2">
    <location>
        <begin position="71"/>
        <end position="94"/>
    </location>
</feature>
<evidence type="ECO:0000313" key="5">
    <source>
        <dbReference type="Proteomes" id="UP000002754"/>
    </source>
</evidence>
<reference evidence="4 6" key="2">
    <citation type="submission" date="2014-01" db="EMBL/GenBank/DDBJ databases">
        <title>Draft genome sequencing of Bacillus alcalophilus CGMCC 1.3604.</title>
        <authorList>
            <person name="Yang J."/>
            <person name="Diao L."/>
            <person name="Yang S."/>
        </authorList>
    </citation>
    <scope>NUCLEOTIDE SEQUENCE [LARGE SCALE GENOMIC DNA]</scope>
    <source>
        <strain evidence="4 6">CGMCC 1.3604</strain>
    </source>
</reference>
<keyword evidence="1" id="KW-0802">TPR repeat</keyword>
<dbReference type="InterPro" id="IPR019734">
    <property type="entry name" value="TPR_rpt"/>
</dbReference>
<evidence type="ECO:0000313" key="3">
    <source>
        <dbReference type="EMBL" id="KGA98378.1"/>
    </source>
</evidence>
<dbReference type="Gene3D" id="1.25.40.10">
    <property type="entry name" value="Tetratricopeptide repeat domain"/>
    <property type="match status" value="1"/>
</dbReference>
<sequence>MHPFLKSTGWFVLAVILSIVLWVILSFFVHYDVLLFFGELVSSLALFVVIFALIGFFRLPFHPIKRWYNNLYLLLFTAIFIGVSMLFIGLQGALNDLYEQQYGRTEVAGPAERIALVQDYLYIISGDWHDDSYLDFPKITNGKFTYYYNMDLARAEEAIADFEAMVDARKGEWEDYFGEQYHSPVSVVFYEHPYQLPYEDSNAYGVYQPYSESIHVPIKTNVDEEFYERILAHEYIHHLYFSFDDGVYAPDWLIEGVSVALEREEKKIEFDPRFQVAEFDAFNYEQGWDEHLVVPYDIYGQSGALLNTLFETVGNDFLVLLYDEMLEKDVEEAFEIVVGQPLKSYAEEFFEAYRFANEWLFAHQADFTAEEKIEKLEKIIKTIPNAVQAYQQLGAIYLEESQPDLAVAAYEKALELDPNNLHRYYYLSSAYLVIDLEQAINIMAEGLDSFEHNQYQSYLELIRNIAADYDEENPYRAYYRFIQSGFFSSEKDMKWLIQALIDQYDDIYTNDREQLEILLEELSGE</sequence>
<keyword evidence="2" id="KW-0472">Membrane</keyword>
<dbReference type="PROSITE" id="PS50005">
    <property type="entry name" value="TPR"/>
    <property type="match status" value="1"/>
</dbReference>
<keyword evidence="2" id="KW-0812">Transmembrane</keyword>
<dbReference type="AlphaFoldDB" id="A0A094WQR8"/>
<dbReference type="Proteomes" id="UP000297014">
    <property type="component" value="Unassembled WGS sequence"/>
</dbReference>
<feature type="transmembrane region" description="Helical" evidence="2">
    <location>
        <begin position="35"/>
        <end position="59"/>
    </location>
</feature>
<keyword evidence="2" id="KW-1133">Transmembrane helix</keyword>
<evidence type="ECO:0000313" key="4">
    <source>
        <dbReference type="EMBL" id="THG91626.1"/>
    </source>
</evidence>
<dbReference type="Pfam" id="PF00515">
    <property type="entry name" value="TPR_1"/>
    <property type="match status" value="1"/>
</dbReference>
<evidence type="ECO:0000256" key="1">
    <source>
        <dbReference type="PROSITE-ProRule" id="PRU00339"/>
    </source>
</evidence>
<organism evidence="3 5">
    <name type="scientific">Alkalihalobacillus alcalophilus ATCC 27647 = CGMCC 1.3604</name>
    <dbReference type="NCBI Taxonomy" id="1218173"/>
    <lineage>
        <taxon>Bacteria</taxon>
        <taxon>Bacillati</taxon>
        <taxon>Bacillota</taxon>
        <taxon>Bacilli</taxon>
        <taxon>Bacillales</taxon>
        <taxon>Bacillaceae</taxon>
        <taxon>Alkalihalobacillus</taxon>
    </lineage>
</organism>
<dbReference type="SUPFAM" id="SSF48452">
    <property type="entry name" value="TPR-like"/>
    <property type="match status" value="1"/>
</dbReference>
<dbReference type="OrthoDB" id="43895at2"/>
<protein>
    <submittedName>
        <fullName evidence="3">Uncharacterized protein</fullName>
    </submittedName>
</protein>
<dbReference type="STRING" id="1218173.BALCAV_0204670"/>
<feature type="repeat" description="TPR" evidence="1">
    <location>
        <begin position="387"/>
        <end position="420"/>
    </location>
</feature>
<dbReference type="PROSITE" id="PS50293">
    <property type="entry name" value="TPR_REGION"/>
    <property type="match status" value="1"/>
</dbReference>
<accession>A0A094WQR8</accession>
<dbReference type="EMBL" id="ALPT02000011">
    <property type="protein sequence ID" value="KGA98378.1"/>
    <property type="molecule type" value="Genomic_DNA"/>
</dbReference>
<keyword evidence="5" id="KW-1185">Reference proteome</keyword>
<evidence type="ECO:0000256" key="2">
    <source>
        <dbReference type="SAM" id="Phobius"/>
    </source>
</evidence>
<proteinExistence type="predicted"/>
<dbReference type="Proteomes" id="UP000002754">
    <property type="component" value="Unassembled WGS sequence"/>
</dbReference>
<evidence type="ECO:0000313" key="6">
    <source>
        <dbReference type="Proteomes" id="UP000297014"/>
    </source>
</evidence>
<feature type="transmembrane region" description="Helical" evidence="2">
    <location>
        <begin position="9"/>
        <end position="29"/>
    </location>
</feature>
<reference evidence="3 5" key="1">
    <citation type="journal article" date="2014" name="Genome Announc.">
        <title>Draft Genome Sequence of Bacillus alcalophilus AV1934, a Classic Alkaliphile Isolated from Human Feces in 1934.</title>
        <authorList>
            <person name="Attie O."/>
            <person name="Jayaprakash A."/>
            <person name="Shah H."/>
            <person name="Paulsen I.T."/>
            <person name="Morino M."/>
            <person name="Takahashi Y."/>
            <person name="Narumi I."/>
            <person name="Sachidanandam R."/>
            <person name="Satoh K."/>
            <person name="Ito M."/>
            <person name="Krulwich T.A."/>
        </authorList>
    </citation>
    <scope>NUCLEOTIDE SEQUENCE [LARGE SCALE GENOMIC DNA]</scope>
    <source>
        <strain evidence="3 5">AV1934</strain>
    </source>
</reference>
<name>A0A094WQR8_ALKAL</name>
<dbReference type="RefSeq" id="WP_003323985.1">
    <property type="nucleotide sequence ID" value="NZ_ALPT02000011.1"/>
</dbReference>
<comment type="caution">
    <text evidence="3">The sequence shown here is derived from an EMBL/GenBank/DDBJ whole genome shotgun (WGS) entry which is preliminary data.</text>
</comment>